<dbReference type="EMBL" id="SMSE01000001">
    <property type="protein sequence ID" value="TDG15843.1"/>
    <property type="molecule type" value="Genomic_DNA"/>
</dbReference>
<keyword evidence="1" id="KW-1133">Transmembrane helix</keyword>
<gene>
    <name evidence="2" type="ORF">E2F43_06355</name>
</gene>
<comment type="caution">
    <text evidence="2">The sequence shown here is derived from an EMBL/GenBank/DDBJ whole genome shotgun (WGS) entry which is preliminary data.</text>
</comment>
<evidence type="ECO:0008006" key="4">
    <source>
        <dbReference type="Google" id="ProtNLM"/>
    </source>
</evidence>
<keyword evidence="1" id="KW-0812">Transmembrane</keyword>
<feature type="transmembrane region" description="Helical" evidence="1">
    <location>
        <begin position="15"/>
        <end position="36"/>
    </location>
</feature>
<feature type="transmembrane region" description="Helical" evidence="1">
    <location>
        <begin position="274"/>
        <end position="300"/>
    </location>
</feature>
<feature type="transmembrane region" description="Helical" evidence="1">
    <location>
        <begin position="351"/>
        <end position="370"/>
    </location>
</feature>
<keyword evidence="3" id="KW-1185">Reference proteome</keyword>
<evidence type="ECO:0000256" key="1">
    <source>
        <dbReference type="SAM" id="Phobius"/>
    </source>
</evidence>
<feature type="transmembrane region" description="Helical" evidence="1">
    <location>
        <begin position="168"/>
        <end position="194"/>
    </location>
</feature>
<evidence type="ECO:0000313" key="2">
    <source>
        <dbReference type="EMBL" id="TDG15843.1"/>
    </source>
</evidence>
<organism evidence="2 3">
    <name type="scientific">Seongchinamella unica</name>
    <dbReference type="NCBI Taxonomy" id="2547392"/>
    <lineage>
        <taxon>Bacteria</taxon>
        <taxon>Pseudomonadati</taxon>
        <taxon>Pseudomonadota</taxon>
        <taxon>Gammaproteobacteria</taxon>
        <taxon>Cellvibrionales</taxon>
        <taxon>Halieaceae</taxon>
        <taxon>Seongchinamella</taxon>
    </lineage>
</organism>
<feature type="transmembrane region" description="Helical" evidence="1">
    <location>
        <begin position="206"/>
        <end position="228"/>
    </location>
</feature>
<feature type="transmembrane region" description="Helical" evidence="1">
    <location>
        <begin position="320"/>
        <end position="339"/>
    </location>
</feature>
<reference evidence="2 3" key="1">
    <citation type="submission" date="2019-03" db="EMBL/GenBank/DDBJ databases">
        <title>Seongchinamella monodicae gen. nov., sp. nov., a novel member of the Gammaproteobacteria isolated from a tidal mudflat of beach.</title>
        <authorList>
            <person name="Yang H.G."/>
            <person name="Kang J.W."/>
            <person name="Lee S.D."/>
        </authorList>
    </citation>
    <scope>NUCLEOTIDE SEQUENCE [LARGE SCALE GENOMIC DNA]</scope>
    <source>
        <strain evidence="2 3">GH4-78</strain>
    </source>
</reference>
<keyword evidence="1" id="KW-0472">Membrane</keyword>
<dbReference type="AlphaFoldDB" id="A0A4R5LWJ9"/>
<name>A0A4R5LWJ9_9GAMM</name>
<protein>
    <recommendedName>
        <fullName evidence="4">Glycosyltransferase RgtA/B/C/D-like domain-containing protein</fullName>
    </recommendedName>
</protein>
<evidence type="ECO:0000313" key="3">
    <source>
        <dbReference type="Proteomes" id="UP000295554"/>
    </source>
</evidence>
<dbReference type="RefSeq" id="WP_133210693.1">
    <property type="nucleotide sequence ID" value="NZ_SMSE01000001.1"/>
</dbReference>
<proteinExistence type="predicted"/>
<dbReference type="OrthoDB" id="5729325at2"/>
<feature type="transmembrane region" description="Helical" evidence="1">
    <location>
        <begin position="80"/>
        <end position="103"/>
    </location>
</feature>
<dbReference type="Proteomes" id="UP000295554">
    <property type="component" value="Unassembled WGS sequence"/>
</dbReference>
<accession>A0A4R5LWJ9</accession>
<sequence>MQANPTATALPQLDYRWVFAASLLLSGWLIWLDPLINRDAIIYLRSADAYLADGLAAAQQLHGRPILAVLMAWLHQLSGLSVLHSGLVITTLAYAFLCTGFVACVRILGGNHSVQIIAAVVVLSHPLLNHLRSSIMRDPAYWALVLLAFREILLYSRQPSLIIRLRWFLYILLASLFRFEGVFFALFTPLCLLFTRNLEQRAKHCLLLLTPQLITLGLTVAALLVYRSQQTDSGPLFPAIHYYLQGFLGFPQAFSALTAEVADPLLQFTSREDAAWAVAASLVIVLLLNLCRAMTWPWLITLVLGARGGLLRHLRRDDNTLLLGHLLIACSYLAIFMLINRFMLERYGMQVVIFALLYLPFVLGAMWHSGGWKKVLAIALLAGMSADTLHNSDYQKAFIAEAASWVAQNTDSKASVVSNEKFIAYFSEREFDWVAIQGRRFALGQILDTPRLWRNRDYMVMYLKPKQEQRWSQFLASNNLRETRSFGGGNKGRVSVVRVSAQPTIPPRDER</sequence>